<dbReference type="GO" id="GO:0005975">
    <property type="term" value="P:carbohydrate metabolic process"/>
    <property type="evidence" value="ECO:0007669"/>
    <property type="project" value="InterPro"/>
</dbReference>
<keyword evidence="9 10" id="KW-0961">Cell wall biogenesis/degradation</keyword>
<protein>
    <recommendedName>
        <fullName evidence="10">UDP-N-acetylglucosamine--N-acetylmuramyl-(pentapeptide) pyrophosphoryl-undecaprenol N-acetylglucosamine transferase</fullName>
        <ecNumber evidence="10">2.4.1.227</ecNumber>
    </recommendedName>
    <alternativeName>
        <fullName evidence="10">Undecaprenyl-PP-MurNAc-pentapeptide-UDPGlcNAc GlcNAc transferase</fullName>
    </alternativeName>
</protein>
<comment type="similarity">
    <text evidence="10">Belongs to the glycosyltransferase 28 family. MurG subfamily.</text>
</comment>
<dbReference type="RefSeq" id="WP_185694605.1">
    <property type="nucleotide sequence ID" value="NZ_JACHVA010000138.1"/>
</dbReference>
<keyword evidence="1 10" id="KW-1003">Cell membrane</keyword>
<keyword evidence="2 10" id="KW-0132">Cell division</keyword>
<evidence type="ECO:0000256" key="6">
    <source>
        <dbReference type="ARBA" id="ARBA00022984"/>
    </source>
</evidence>
<feature type="binding site" evidence="10">
    <location>
        <begin position="12"/>
        <end position="14"/>
    </location>
    <ligand>
        <name>UDP-N-acetyl-alpha-D-glucosamine</name>
        <dbReference type="ChEBI" id="CHEBI:57705"/>
    </ligand>
</feature>
<evidence type="ECO:0000256" key="7">
    <source>
        <dbReference type="ARBA" id="ARBA00023136"/>
    </source>
</evidence>
<evidence type="ECO:0000313" key="14">
    <source>
        <dbReference type="EMBL" id="MBC2603986.1"/>
    </source>
</evidence>
<dbReference type="EC" id="2.4.1.227" evidence="10"/>
<keyword evidence="15" id="KW-1185">Reference proteome</keyword>
<evidence type="ECO:0000256" key="4">
    <source>
        <dbReference type="ARBA" id="ARBA00022679"/>
    </source>
</evidence>
<dbReference type="GO" id="GO:0005886">
    <property type="term" value="C:plasma membrane"/>
    <property type="evidence" value="ECO:0007669"/>
    <property type="project" value="UniProtKB-SubCell"/>
</dbReference>
<dbReference type="EMBL" id="JACHVA010000138">
    <property type="protein sequence ID" value="MBC2603986.1"/>
    <property type="molecule type" value="Genomic_DNA"/>
</dbReference>
<comment type="subcellular location">
    <subcellularLocation>
        <location evidence="10">Cell membrane</location>
        <topology evidence="10">Peripheral membrane protein</topology>
        <orientation evidence="10">Cytoplasmic side</orientation>
    </subcellularLocation>
</comment>
<keyword evidence="7 10" id="KW-0472">Membrane</keyword>
<evidence type="ECO:0000256" key="10">
    <source>
        <dbReference type="HAMAP-Rule" id="MF_00033"/>
    </source>
</evidence>
<dbReference type="AlphaFoldDB" id="A0A7X1B1M5"/>
<evidence type="ECO:0000259" key="12">
    <source>
        <dbReference type="Pfam" id="PF03033"/>
    </source>
</evidence>
<keyword evidence="8 10" id="KW-0131">Cell cycle</keyword>
<feature type="binding site" evidence="10">
    <location>
        <position position="165"/>
    </location>
    <ligand>
        <name>UDP-N-acetyl-alpha-D-glucosamine</name>
        <dbReference type="ChEBI" id="CHEBI:57705"/>
    </ligand>
</feature>
<keyword evidence="11" id="KW-1133">Transmembrane helix</keyword>
<dbReference type="InterPro" id="IPR006009">
    <property type="entry name" value="GlcNAc_MurG"/>
</dbReference>
<comment type="pathway">
    <text evidence="10">Cell wall biogenesis; peptidoglycan biosynthesis.</text>
</comment>
<evidence type="ECO:0000256" key="3">
    <source>
        <dbReference type="ARBA" id="ARBA00022676"/>
    </source>
</evidence>
<evidence type="ECO:0000313" key="15">
    <source>
        <dbReference type="Proteomes" id="UP000525652"/>
    </source>
</evidence>
<dbReference type="HAMAP" id="MF_00033">
    <property type="entry name" value="MurG"/>
    <property type="match status" value="1"/>
</dbReference>
<dbReference type="PANTHER" id="PTHR21015:SF22">
    <property type="entry name" value="GLYCOSYLTRANSFERASE"/>
    <property type="match status" value="1"/>
</dbReference>
<keyword evidence="5 10" id="KW-0133">Cell shape</keyword>
<comment type="function">
    <text evidence="10">Cell wall formation. Catalyzes the transfer of a GlcNAc subunit on undecaprenyl-pyrophosphoryl-MurNAc-pentapeptide (lipid intermediate I) to form undecaprenyl-pyrophosphoryl-MurNAc-(pentapeptide)GlcNAc (lipid intermediate II).</text>
</comment>
<organism evidence="14 15">
    <name type="scientific">Puniceicoccus vermicola</name>
    <dbReference type="NCBI Taxonomy" id="388746"/>
    <lineage>
        <taxon>Bacteria</taxon>
        <taxon>Pseudomonadati</taxon>
        <taxon>Verrucomicrobiota</taxon>
        <taxon>Opitutia</taxon>
        <taxon>Puniceicoccales</taxon>
        <taxon>Puniceicoccaceae</taxon>
        <taxon>Puniceicoccus</taxon>
    </lineage>
</organism>
<comment type="catalytic activity">
    <reaction evidence="10">
        <text>di-trans,octa-cis-undecaprenyl diphospho-N-acetyl-alpha-D-muramoyl-L-alanyl-D-glutamyl-meso-2,6-diaminopimeloyl-D-alanyl-D-alanine + UDP-N-acetyl-alpha-D-glucosamine = di-trans,octa-cis-undecaprenyl diphospho-[N-acetyl-alpha-D-glucosaminyl-(1-&gt;4)]-N-acetyl-alpha-D-muramoyl-L-alanyl-D-glutamyl-meso-2,6-diaminopimeloyl-D-alanyl-D-alanine + UDP + H(+)</text>
        <dbReference type="Rhea" id="RHEA:31227"/>
        <dbReference type="ChEBI" id="CHEBI:15378"/>
        <dbReference type="ChEBI" id="CHEBI:57705"/>
        <dbReference type="ChEBI" id="CHEBI:58223"/>
        <dbReference type="ChEBI" id="CHEBI:61387"/>
        <dbReference type="ChEBI" id="CHEBI:61388"/>
        <dbReference type="EC" id="2.4.1.227"/>
    </reaction>
</comment>
<comment type="caution">
    <text evidence="10">Lacks conserved residue(s) required for the propagation of feature annotation.</text>
</comment>
<accession>A0A7X1B1M5</accession>
<proteinExistence type="inferred from homology"/>
<dbReference type="UniPathway" id="UPA00219"/>
<keyword evidence="3 10" id="KW-0328">Glycosyltransferase</keyword>
<dbReference type="GO" id="GO:0009252">
    <property type="term" value="P:peptidoglycan biosynthetic process"/>
    <property type="evidence" value="ECO:0007669"/>
    <property type="project" value="UniProtKB-UniRule"/>
</dbReference>
<feature type="binding site" evidence="10">
    <location>
        <position position="195"/>
    </location>
    <ligand>
        <name>UDP-N-acetyl-alpha-D-glucosamine</name>
        <dbReference type="ChEBI" id="CHEBI:57705"/>
    </ligand>
</feature>
<dbReference type="GO" id="GO:0071555">
    <property type="term" value="P:cell wall organization"/>
    <property type="evidence" value="ECO:0007669"/>
    <property type="project" value="UniProtKB-KW"/>
</dbReference>
<name>A0A7X1B1M5_9BACT</name>
<keyword evidence="6 10" id="KW-0573">Peptidoglycan synthesis</keyword>
<evidence type="ECO:0000256" key="2">
    <source>
        <dbReference type="ARBA" id="ARBA00022618"/>
    </source>
</evidence>
<keyword evidence="4 10" id="KW-0808">Transferase</keyword>
<dbReference type="InterPro" id="IPR004276">
    <property type="entry name" value="GlycoTrans_28_N"/>
</dbReference>
<feature type="domain" description="Glycosyltransferase family 28 N-terminal" evidence="12">
    <location>
        <begin position="6"/>
        <end position="142"/>
    </location>
</feature>
<sequence length="384" mass="42409">MGKKFLIVCGGTGGHLSPGIAVAEELLSRGHQCALVISNKQVDSRLVQRYQHLDFVKVPGVAFGKSPAEIARFFLGFFRGLLAGSGIIRREKPDVVLAFGGFLSLGIVLFASLGGIPIALHEANRKAGRAVRLLKRFATRIYLPTGVRLSRVSVGTVRYYGYPVRKEFRRTPRRWAREKLGLPRDGFLLVVFGGSQGASALNGWVDSHCKEVLSEGMDIYCVRGLGKGAEGVLEEIDSRGQTRRYESVGFCDSMHLVLSAADLAISRAGAGSIAEMARCVIPSVLIPFPYASDNHQMENARYFEAQGGCIVLDQAYLENLFDEVVSIYRNPDFLDRMRENLIMIEDANRKEDLVADLEQVAADGPNQSWWRFWQKKPAPEGEAL</sequence>
<evidence type="ECO:0000256" key="1">
    <source>
        <dbReference type="ARBA" id="ARBA00022475"/>
    </source>
</evidence>
<dbReference type="GO" id="GO:0050511">
    <property type="term" value="F:undecaprenyldiphospho-muramoylpentapeptide beta-N-acetylglucosaminyltransferase activity"/>
    <property type="evidence" value="ECO:0007669"/>
    <property type="project" value="UniProtKB-UniRule"/>
</dbReference>
<dbReference type="CDD" id="cd03785">
    <property type="entry name" value="GT28_MurG"/>
    <property type="match status" value="1"/>
</dbReference>
<evidence type="ECO:0000256" key="9">
    <source>
        <dbReference type="ARBA" id="ARBA00023316"/>
    </source>
</evidence>
<dbReference type="Pfam" id="PF03033">
    <property type="entry name" value="Glyco_transf_28"/>
    <property type="match status" value="1"/>
</dbReference>
<feature type="binding site" evidence="10">
    <location>
        <position position="124"/>
    </location>
    <ligand>
        <name>UDP-N-acetyl-alpha-D-glucosamine</name>
        <dbReference type="ChEBI" id="CHEBI:57705"/>
    </ligand>
</feature>
<evidence type="ECO:0000256" key="11">
    <source>
        <dbReference type="SAM" id="Phobius"/>
    </source>
</evidence>
<dbReference type="Gene3D" id="3.40.50.2000">
    <property type="entry name" value="Glycogen Phosphorylase B"/>
    <property type="match status" value="2"/>
</dbReference>
<dbReference type="InterPro" id="IPR007235">
    <property type="entry name" value="Glyco_trans_28_C"/>
</dbReference>
<feature type="binding site" evidence="10">
    <location>
        <position position="296"/>
    </location>
    <ligand>
        <name>UDP-N-acetyl-alpha-D-glucosamine</name>
        <dbReference type="ChEBI" id="CHEBI:57705"/>
    </ligand>
</feature>
<dbReference type="Proteomes" id="UP000525652">
    <property type="component" value="Unassembled WGS sequence"/>
</dbReference>
<dbReference type="GO" id="GO:0051301">
    <property type="term" value="P:cell division"/>
    <property type="evidence" value="ECO:0007669"/>
    <property type="project" value="UniProtKB-KW"/>
</dbReference>
<comment type="caution">
    <text evidence="14">The sequence shown here is derived from an EMBL/GenBank/DDBJ whole genome shotgun (WGS) entry which is preliminary data.</text>
</comment>
<reference evidence="14 15" key="1">
    <citation type="submission" date="2020-07" db="EMBL/GenBank/DDBJ databases">
        <authorList>
            <person name="Feng X."/>
        </authorList>
    </citation>
    <scope>NUCLEOTIDE SEQUENCE [LARGE SCALE GENOMIC DNA]</scope>
    <source>
        <strain evidence="14 15">JCM14086</strain>
    </source>
</reference>
<evidence type="ECO:0000256" key="5">
    <source>
        <dbReference type="ARBA" id="ARBA00022960"/>
    </source>
</evidence>
<feature type="domain" description="Glycosyl transferase family 28 C-terminal" evidence="13">
    <location>
        <begin position="189"/>
        <end position="341"/>
    </location>
</feature>
<dbReference type="PANTHER" id="PTHR21015">
    <property type="entry name" value="UDP-N-ACETYLGLUCOSAMINE--N-ACETYLMURAMYL-(PENTAPEPTIDE) PYROPHOSPHORYL-UNDECAPRENOL N-ACETYLGLUCOSAMINE TRANSFERASE 1"/>
    <property type="match status" value="1"/>
</dbReference>
<dbReference type="Pfam" id="PF04101">
    <property type="entry name" value="Glyco_tran_28_C"/>
    <property type="match status" value="1"/>
</dbReference>
<evidence type="ECO:0000259" key="13">
    <source>
        <dbReference type="Pfam" id="PF04101"/>
    </source>
</evidence>
<keyword evidence="11" id="KW-0812">Transmembrane</keyword>
<dbReference type="GO" id="GO:0008360">
    <property type="term" value="P:regulation of cell shape"/>
    <property type="evidence" value="ECO:0007669"/>
    <property type="project" value="UniProtKB-KW"/>
</dbReference>
<evidence type="ECO:0000256" key="8">
    <source>
        <dbReference type="ARBA" id="ARBA00023306"/>
    </source>
</evidence>
<feature type="transmembrane region" description="Helical" evidence="11">
    <location>
        <begin position="95"/>
        <end position="120"/>
    </location>
</feature>
<gene>
    <name evidence="10" type="primary">murG</name>
    <name evidence="14" type="ORF">H5P30_19570</name>
</gene>
<dbReference type="SUPFAM" id="SSF53756">
    <property type="entry name" value="UDP-Glycosyltransferase/glycogen phosphorylase"/>
    <property type="match status" value="1"/>
</dbReference>